<name>A0A565CQB9_9BRAS</name>
<accession>A0A565CQB9</accession>
<evidence type="ECO:0000313" key="1">
    <source>
        <dbReference type="EMBL" id="VVB15781.1"/>
    </source>
</evidence>
<dbReference type="Proteomes" id="UP000489600">
    <property type="component" value="Unassembled WGS sequence"/>
</dbReference>
<organism evidence="1 2">
    <name type="scientific">Arabis nemorensis</name>
    <dbReference type="NCBI Taxonomy" id="586526"/>
    <lineage>
        <taxon>Eukaryota</taxon>
        <taxon>Viridiplantae</taxon>
        <taxon>Streptophyta</taxon>
        <taxon>Embryophyta</taxon>
        <taxon>Tracheophyta</taxon>
        <taxon>Spermatophyta</taxon>
        <taxon>Magnoliopsida</taxon>
        <taxon>eudicotyledons</taxon>
        <taxon>Gunneridae</taxon>
        <taxon>Pentapetalae</taxon>
        <taxon>rosids</taxon>
        <taxon>malvids</taxon>
        <taxon>Brassicales</taxon>
        <taxon>Brassicaceae</taxon>
        <taxon>Arabideae</taxon>
        <taxon>Arabis</taxon>
    </lineage>
</organism>
<reference evidence="1" key="1">
    <citation type="submission" date="2019-07" db="EMBL/GenBank/DDBJ databases">
        <authorList>
            <person name="Dittberner H."/>
        </authorList>
    </citation>
    <scope>NUCLEOTIDE SEQUENCE [LARGE SCALE GENOMIC DNA]</scope>
</reference>
<sequence>MEDNLFLSSRGAIIFPKKAILTSKVLRMDKVNGEINPFSQQVSNQLPVIDTSAHYSDHRPEI</sequence>
<keyword evidence="2" id="KW-1185">Reference proteome</keyword>
<proteinExistence type="predicted"/>
<comment type="caution">
    <text evidence="1">The sequence shown here is derived from an EMBL/GenBank/DDBJ whole genome shotgun (WGS) entry which is preliminary data.</text>
</comment>
<gene>
    <name evidence="1" type="ORF">ANE_LOCUS26225</name>
</gene>
<evidence type="ECO:0000313" key="2">
    <source>
        <dbReference type="Proteomes" id="UP000489600"/>
    </source>
</evidence>
<protein>
    <submittedName>
        <fullName evidence="1">Uncharacterized protein</fullName>
    </submittedName>
</protein>
<dbReference type="EMBL" id="CABITT030000008">
    <property type="protein sequence ID" value="VVB15781.1"/>
    <property type="molecule type" value="Genomic_DNA"/>
</dbReference>
<dbReference type="AlphaFoldDB" id="A0A565CQB9"/>